<dbReference type="GO" id="GO:0032784">
    <property type="term" value="P:regulation of DNA-templated transcription elongation"/>
    <property type="evidence" value="ECO:0007669"/>
    <property type="project" value="UniProtKB-UniRule"/>
</dbReference>
<protein>
    <recommendedName>
        <fullName evidence="2 8">Transcription elongation factor GreA</fullName>
    </recommendedName>
    <alternativeName>
        <fullName evidence="7 8">Transcript cleavage factor GreA</fullName>
    </alternativeName>
</protein>
<dbReference type="NCBIfam" id="NF001263">
    <property type="entry name" value="PRK00226.1-4"/>
    <property type="match status" value="1"/>
</dbReference>
<evidence type="ECO:0000256" key="5">
    <source>
        <dbReference type="ARBA" id="ARBA00023163"/>
    </source>
</evidence>
<feature type="domain" description="Transcription elongation factor GreA/GreB C-terminal" evidence="10">
    <location>
        <begin position="89"/>
        <end position="163"/>
    </location>
</feature>
<evidence type="ECO:0000313" key="12">
    <source>
        <dbReference type="EMBL" id="GFE65050.1"/>
    </source>
</evidence>
<dbReference type="PROSITE" id="PS00829">
    <property type="entry name" value="GREAB_1"/>
    <property type="match status" value="1"/>
</dbReference>
<evidence type="ECO:0000256" key="9">
    <source>
        <dbReference type="RuleBase" id="RU000556"/>
    </source>
</evidence>
<evidence type="ECO:0000256" key="1">
    <source>
        <dbReference type="ARBA" id="ARBA00008213"/>
    </source>
</evidence>
<keyword evidence="13" id="KW-1185">Reference proteome</keyword>
<dbReference type="GO" id="GO:0003746">
    <property type="term" value="F:translation elongation factor activity"/>
    <property type="evidence" value="ECO:0007669"/>
    <property type="project" value="UniProtKB-KW"/>
</dbReference>
<dbReference type="InterPro" id="IPR036953">
    <property type="entry name" value="GreA/GreB_C_sf"/>
</dbReference>
<evidence type="ECO:0000313" key="13">
    <source>
        <dbReference type="Proteomes" id="UP000436822"/>
    </source>
</evidence>
<evidence type="ECO:0000256" key="4">
    <source>
        <dbReference type="ARBA" id="ARBA00023125"/>
    </source>
</evidence>
<keyword evidence="4 8" id="KW-0238">DNA-binding</keyword>
<dbReference type="PANTHER" id="PTHR30437:SF4">
    <property type="entry name" value="TRANSCRIPTION ELONGATION FACTOR GREA"/>
    <property type="match status" value="1"/>
</dbReference>
<evidence type="ECO:0000259" key="10">
    <source>
        <dbReference type="Pfam" id="PF01272"/>
    </source>
</evidence>
<reference evidence="12 13" key="1">
    <citation type="submission" date="2019-12" db="EMBL/GenBank/DDBJ databases">
        <title>Litoreibacter badius sp. nov., a novel bacteriochlorophyll a-containing bacterium in the genus Litoreibacter.</title>
        <authorList>
            <person name="Kanamuro M."/>
            <person name="Takabe Y."/>
            <person name="Mori K."/>
            <person name="Takaichi S."/>
            <person name="Hanada S."/>
        </authorList>
    </citation>
    <scope>NUCLEOTIDE SEQUENCE [LARGE SCALE GENOMIC DNA]</scope>
    <source>
        <strain evidence="12 13">K6</strain>
    </source>
</reference>
<dbReference type="InterPro" id="IPR022691">
    <property type="entry name" value="Tscrpt_elong_fac_GreA/B_N"/>
</dbReference>
<organism evidence="12 13">
    <name type="scientific">Litoreibacter roseus</name>
    <dbReference type="NCBI Taxonomy" id="2601869"/>
    <lineage>
        <taxon>Bacteria</taxon>
        <taxon>Pseudomonadati</taxon>
        <taxon>Pseudomonadota</taxon>
        <taxon>Alphaproteobacteria</taxon>
        <taxon>Rhodobacterales</taxon>
        <taxon>Roseobacteraceae</taxon>
        <taxon>Litoreibacter</taxon>
    </lineage>
</organism>
<dbReference type="Proteomes" id="UP000436822">
    <property type="component" value="Unassembled WGS sequence"/>
</dbReference>
<dbReference type="Pfam" id="PF01272">
    <property type="entry name" value="GreA_GreB"/>
    <property type="match status" value="1"/>
</dbReference>
<sequence length="164" mass="18353">MPEWEVRTMEKIPMTPKGYKALDGELKHLKSEERPAIIRAIAEAREHGDLSENAEYHSAREKQSFIEGRIKELEGMIGLAEIIDPSKLNGSIKFGATVKLVDEDTEEEKTYQIVGEAEADIEKGLLNIRSPLARALIGKDEGDSVEVKTPGGTRDYEILEIKYV</sequence>
<name>A0A6N6JGT2_9RHOB</name>
<comment type="function">
    <text evidence="6 8 9">Necessary for efficient RNA polymerase transcription elongation past template-encoded arresting sites. The arresting sites in DNA have the property of trapping a certain fraction of elongating RNA polymerases that pass through, resulting in locked ternary complexes. Cleavage of the nascent transcript by cleavage factors such as GreA or GreB allows the resumption of elongation from the new 3'terminus. GreA releases sequences of 2 to 3 nucleotides.</text>
</comment>
<dbReference type="GO" id="GO:0006354">
    <property type="term" value="P:DNA-templated transcription elongation"/>
    <property type="evidence" value="ECO:0007669"/>
    <property type="project" value="TreeGrafter"/>
</dbReference>
<dbReference type="InterPro" id="IPR018151">
    <property type="entry name" value="TF_GreA/GreB_CS"/>
</dbReference>
<evidence type="ECO:0000256" key="8">
    <source>
        <dbReference type="HAMAP-Rule" id="MF_00105"/>
    </source>
</evidence>
<dbReference type="PANTHER" id="PTHR30437">
    <property type="entry name" value="TRANSCRIPTION ELONGATION FACTOR GREA"/>
    <property type="match status" value="1"/>
</dbReference>
<comment type="similarity">
    <text evidence="1 8 9">Belongs to the GreA/GreB family.</text>
</comment>
<dbReference type="InterPro" id="IPR001437">
    <property type="entry name" value="Tscrpt_elong_fac_GreA/B_C"/>
</dbReference>
<keyword evidence="3 8" id="KW-0805">Transcription regulation</keyword>
<comment type="caution">
    <text evidence="12">The sequence shown here is derived from an EMBL/GenBank/DDBJ whole genome shotgun (WGS) entry which is preliminary data.</text>
</comment>
<dbReference type="EMBL" id="BLJE01000002">
    <property type="protein sequence ID" value="GFE65050.1"/>
    <property type="molecule type" value="Genomic_DNA"/>
</dbReference>
<dbReference type="NCBIfam" id="TIGR01462">
    <property type="entry name" value="greA"/>
    <property type="match status" value="1"/>
</dbReference>
<proteinExistence type="inferred from homology"/>
<dbReference type="InterPro" id="IPR028624">
    <property type="entry name" value="Tscrpt_elong_fac_GreA/B"/>
</dbReference>
<dbReference type="GO" id="GO:0003677">
    <property type="term" value="F:DNA binding"/>
    <property type="evidence" value="ECO:0007669"/>
    <property type="project" value="UniProtKB-UniRule"/>
</dbReference>
<dbReference type="NCBIfam" id="NF001264">
    <property type="entry name" value="PRK00226.1-5"/>
    <property type="match status" value="1"/>
</dbReference>
<dbReference type="HAMAP" id="MF_00105">
    <property type="entry name" value="GreA_GreB"/>
    <property type="match status" value="1"/>
</dbReference>
<evidence type="ECO:0000256" key="2">
    <source>
        <dbReference type="ARBA" id="ARBA00013729"/>
    </source>
</evidence>
<dbReference type="InterPro" id="IPR036805">
    <property type="entry name" value="Tscrpt_elong_fac_GreA/B_N_sf"/>
</dbReference>
<dbReference type="FunFam" id="1.10.287.180:FF:000001">
    <property type="entry name" value="Transcription elongation factor GreA"/>
    <property type="match status" value="1"/>
</dbReference>
<dbReference type="Gene3D" id="1.10.287.180">
    <property type="entry name" value="Transcription elongation factor, GreA/GreB, N-terminal domain"/>
    <property type="match status" value="1"/>
</dbReference>
<dbReference type="Pfam" id="PF03449">
    <property type="entry name" value="GreA_GreB_N"/>
    <property type="match status" value="1"/>
</dbReference>
<evidence type="ECO:0000259" key="11">
    <source>
        <dbReference type="Pfam" id="PF03449"/>
    </source>
</evidence>
<evidence type="ECO:0000256" key="7">
    <source>
        <dbReference type="ARBA" id="ARBA00030776"/>
    </source>
</evidence>
<dbReference type="NCBIfam" id="NF001261">
    <property type="entry name" value="PRK00226.1-2"/>
    <property type="match status" value="1"/>
</dbReference>
<dbReference type="AlphaFoldDB" id="A0A6N6JGT2"/>
<gene>
    <name evidence="8 12" type="primary">greA</name>
    <name evidence="12" type="ORF">KIN_21240</name>
</gene>
<accession>A0A6N6JGT2</accession>
<dbReference type="InterPro" id="IPR006359">
    <property type="entry name" value="Tscrpt_elong_fac_GreA"/>
</dbReference>
<feature type="domain" description="Transcription elongation factor GreA/GreB N-terminal" evidence="11">
    <location>
        <begin position="12"/>
        <end position="82"/>
    </location>
</feature>
<dbReference type="SUPFAM" id="SSF46557">
    <property type="entry name" value="GreA transcript cleavage protein, N-terminal domain"/>
    <property type="match status" value="1"/>
</dbReference>
<dbReference type="SUPFAM" id="SSF54534">
    <property type="entry name" value="FKBP-like"/>
    <property type="match status" value="1"/>
</dbReference>
<keyword evidence="12" id="KW-0251">Elongation factor</keyword>
<evidence type="ECO:0000256" key="3">
    <source>
        <dbReference type="ARBA" id="ARBA00023015"/>
    </source>
</evidence>
<keyword evidence="5 8" id="KW-0804">Transcription</keyword>
<evidence type="ECO:0000256" key="6">
    <source>
        <dbReference type="ARBA" id="ARBA00024916"/>
    </source>
</evidence>
<dbReference type="FunFam" id="3.10.50.30:FF:000001">
    <property type="entry name" value="Transcription elongation factor GreA"/>
    <property type="match status" value="1"/>
</dbReference>
<dbReference type="InterPro" id="IPR023459">
    <property type="entry name" value="Tscrpt_elong_fac_GreA/B_fam"/>
</dbReference>
<keyword evidence="12" id="KW-0648">Protein biosynthesis</keyword>
<dbReference type="PIRSF" id="PIRSF006092">
    <property type="entry name" value="GreA_GreB"/>
    <property type="match status" value="1"/>
</dbReference>
<dbReference type="GO" id="GO:0070063">
    <property type="term" value="F:RNA polymerase binding"/>
    <property type="evidence" value="ECO:0007669"/>
    <property type="project" value="InterPro"/>
</dbReference>
<dbReference type="Gene3D" id="3.10.50.30">
    <property type="entry name" value="Transcription elongation factor, GreA/GreB, C-terminal domain"/>
    <property type="match status" value="1"/>
</dbReference>